<gene>
    <name evidence="1" type="ORF">ILYODFUR_029741</name>
</gene>
<sequence>MSCRDPKIQEQINKVTKLYQSGKSYKAISKDFRLGENTEPWCTFLGVASLPQLFQECINHSLRRSQNNTDEQLNLSRPQLPRLRSVFKILQSEGDLAKIHGTYLKPQPIRQNTKPLSRWPRNVLMTPKTGENILCTDETKAELFGRCM</sequence>
<evidence type="ECO:0000313" key="1">
    <source>
        <dbReference type="EMBL" id="MEQ2238081.1"/>
    </source>
</evidence>
<keyword evidence="2" id="KW-1185">Reference proteome</keyword>
<evidence type="ECO:0000313" key="2">
    <source>
        <dbReference type="Proteomes" id="UP001482620"/>
    </source>
</evidence>
<dbReference type="EMBL" id="JAHRIQ010050619">
    <property type="protein sequence ID" value="MEQ2238081.1"/>
    <property type="molecule type" value="Genomic_DNA"/>
</dbReference>
<organism evidence="1 2">
    <name type="scientific">Ilyodon furcidens</name>
    <name type="common">goldbreast splitfin</name>
    <dbReference type="NCBI Taxonomy" id="33524"/>
    <lineage>
        <taxon>Eukaryota</taxon>
        <taxon>Metazoa</taxon>
        <taxon>Chordata</taxon>
        <taxon>Craniata</taxon>
        <taxon>Vertebrata</taxon>
        <taxon>Euteleostomi</taxon>
        <taxon>Actinopterygii</taxon>
        <taxon>Neopterygii</taxon>
        <taxon>Teleostei</taxon>
        <taxon>Neoteleostei</taxon>
        <taxon>Acanthomorphata</taxon>
        <taxon>Ovalentaria</taxon>
        <taxon>Atherinomorphae</taxon>
        <taxon>Cyprinodontiformes</taxon>
        <taxon>Goodeidae</taxon>
        <taxon>Ilyodon</taxon>
    </lineage>
</organism>
<proteinExistence type="predicted"/>
<comment type="caution">
    <text evidence="1">The sequence shown here is derived from an EMBL/GenBank/DDBJ whole genome shotgun (WGS) entry which is preliminary data.</text>
</comment>
<reference evidence="1 2" key="1">
    <citation type="submission" date="2021-06" db="EMBL/GenBank/DDBJ databases">
        <authorList>
            <person name="Palmer J.M."/>
        </authorList>
    </citation>
    <scope>NUCLEOTIDE SEQUENCE [LARGE SCALE GENOMIC DNA]</scope>
    <source>
        <strain evidence="2">if_2019</strain>
        <tissue evidence="1">Muscle</tissue>
    </source>
</reference>
<protein>
    <recommendedName>
        <fullName evidence="3">Transposase</fullName>
    </recommendedName>
</protein>
<accession>A0ABV0TZ56</accession>
<name>A0ABV0TZ56_9TELE</name>
<evidence type="ECO:0008006" key="3">
    <source>
        <dbReference type="Google" id="ProtNLM"/>
    </source>
</evidence>
<dbReference type="Proteomes" id="UP001482620">
    <property type="component" value="Unassembled WGS sequence"/>
</dbReference>